<comment type="caution">
    <text evidence="1">The sequence shown here is derived from an EMBL/GenBank/DDBJ whole genome shotgun (WGS) entry which is preliminary data.</text>
</comment>
<dbReference type="Proteomes" id="UP001596174">
    <property type="component" value="Unassembled WGS sequence"/>
</dbReference>
<keyword evidence="2" id="KW-1185">Reference proteome</keyword>
<dbReference type="Gene3D" id="2.60.120.620">
    <property type="entry name" value="q2cbj1_9rhob like domain"/>
    <property type="match status" value="1"/>
</dbReference>
<gene>
    <name evidence="1" type="ORF">ACFP3V_15850</name>
</gene>
<protein>
    <submittedName>
        <fullName evidence="1">2OG-Fe dioxygenase family protein</fullName>
    </submittedName>
</protein>
<name>A0ABW1G3Z4_9ACTN</name>
<dbReference type="Pfam" id="PF10014">
    <property type="entry name" value="2OG-Fe_Oxy_2"/>
    <property type="match status" value="1"/>
</dbReference>
<dbReference type="EMBL" id="JBHSQJ010000064">
    <property type="protein sequence ID" value="MFC5908680.1"/>
    <property type="molecule type" value="Genomic_DNA"/>
</dbReference>
<reference evidence="2" key="1">
    <citation type="journal article" date="2019" name="Int. J. Syst. Evol. Microbiol.">
        <title>The Global Catalogue of Microorganisms (GCM) 10K type strain sequencing project: providing services to taxonomists for standard genome sequencing and annotation.</title>
        <authorList>
            <consortium name="The Broad Institute Genomics Platform"/>
            <consortium name="The Broad Institute Genome Sequencing Center for Infectious Disease"/>
            <person name="Wu L."/>
            <person name="Ma J."/>
        </authorList>
    </citation>
    <scope>NUCLEOTIDE SEQUENCE [LARGE SCALE GENOMIC DNA]</scope>
    <source>
        <strain evidence="2">JCM 4816</strain>
    </source>
</reference>
<keyword evidence="1" id="KW-0560">Oxidoreductase</keyword>
<evidence type="ECO:0000313" key="1">
    <source>
        <dbReference type="EMBL" id="MFC5908680.1"/>
    </source>
</evidence>
<proteinExistence type="predicted"/>
<dbReference type="RefSeq" id="WP_380583797.1">
    <property type="nucleotide sequence ID" value="NZ_JBHSQJ010000064.1"/>
</dbReference>
<dbReference type="InterPro" id="IPR018724">
    <property type="entry name" value="2OG-Fe_dioxygenase"/>
</dbReference>
<evidence type="ECO:0000313" key="2">
    <source>
        <dbReference type="Proteomes" id="UP001596174"/>
    </source>
</evidence>
<accession>A0ABW1G3Z4</accession>
<dbReference type="GO" id="GO:0051213">
    <property type="term" value="F:dioxygenase activity"/>
    <property type="evidence" value="ECO:0007669"/>
    <property type="project" value="UniProtKB-KW"/>
</dbReference>
<organism evidence="1 2">
    <name type="scientific">Streptacidiphilus monticola</name>
    <dbReference type="NCBI Taxonomy" id="2161674"/>
    <lineage>
        <taxon>Bacteria</taxon>
        <taxon>Bacillati</taxon>
        <taxon>Actinomycetota</taxon>
        <taxon>Actinomycetes</taxon>
        <taxon>Kitasatosporales</taxon>
        <taxon>Streptomycetaceae</taxon>
        <taxon>Streptacidiphilus</taxon>
    </lineage>
</organism>
<sequence>MPLNDQHFALIDLPPVPAEIIESYDRLPHDPYMGNLTRYKRFDQYRLSHVEGEGWQFELLPHRDYTTFTHFNPVAGGIRRTYEPLEVDFTGIIRAGIEALGLDDSEDWQINVHQNRTVATPEKPGQLTPEGVHHDGHEFVMISVFVRDTVEGGVTRLWNEGAEEPFWVGTVEPGQAVVLDDRAIAHDVTDVLPKDGKPGHRDILIVAFSRWKEKWYGDEHDAAALASGSAQGQM</sequence>
<keyword evidence="1" id="KW-0223">Dioxygenase</keyword>